<organism evidence="1 2">
    <name type="scientific">Leptospira vanthielii serovar Holland str. Waz Holland = ATCC 700522</name>
    <dbReference type="NCBI Taxonomy" id="1218591"/>
    <lineage>
        <taxon>Bacteria</taxon>
        <taxon>Pseudomonadati</taxon>
        <taxon>Spirochaetota</taxon>
        <taxon>Spirochaetia</taxon>
        <taxon>Leptospirales</taxon>
        <taxon>Leptospiraceae</taxon>
        <taxon>Leptospira</taxon>
    </lineage>
</organism>
<proteinExistence type="predicted"/>
<dbReference type="Proteomes" id="UP000012227">
    <property type="component" value="Unassembled WGS sequence"/>
</dbReference>
<name>N1W8Q9_9LEPT</name>
<dbReference type="AlphaFoldDB" id="N1W8Q9"/>
<accession>N1W8Q9</accession>
<sequence length="50" mass="6298">MCIRTFSFERNNSPSKMNWFWRNVELDEDEIFILENNANYLYFYENLNEH</sequence>
<dbReference type="STRING" id="1218591.LEP1GSC199_1046"/>
<evidence type="ECO:0000313" key="2">
    <source>
        <dbReference type="Proteomes" id="UP000012227"/>
    </source>
</evidence>
<comment type="caution">
    <text evidence="1">The sequence shown here is derived from an EMBL/GenBank/DDBJ whole genome shotgun (WGS) entry which is preliminary data.</text>
</comment>
<evidence type="ECO:0000313" key="1">
    <source>
        <dbReference type="EMBL" id="EMY69840.1"/>
    </source>
</evidence>
<reference evidence="1 2" key="1">
    <citation type="submission" date="2013-03" db="EMBL/GenBank/DDBJ databases">
        <authorList>
            <person name="Harkins D.M."/>
            <person name="Durkin A.S."/>
            <person name="Brinkac L.M."/>
            <person name="Haft D.H."/>
            <person name="Selengut J.D."/>
            <person name="Sanka R."/>
            <person name="DePew J."/>
            <person name="Purushe J."/>
            <person name="Galloway R.L."/>
            <person name="Vinetz J.M."/>
            <person name="Sutton G.G."/>
            <person name="Nierman W.C."/>
            <person name="Fouts D.E."/>
        </authorList>
    </citation>
    <scope>NUCLEOTIDE SEQUENCE [LARGE SCALE GENOMIC DNA]</scope>
    <source>
        <strain evidence="1 2">Waz Holland</strain>
    </source>
</reference>
<dbReference type="EMBL" id="AOGY02000044">
    <property type="protein sequence ID" value="EMY69840.1"/>
    <property type="molecule type" value="Genomic_DNA"/>
</dbReference>
<gene>
    <name evidence="1" type="ORF">LEP1GSC199_1046</name>
</gene>
<protein>
    <submittedName>
        <fullName evidence="1">Uncharacterized protein</fullName>
    </submittedName>
</protein>